<reference evidence="1 2" key="1">
    <citation type="submission" date="2021-12" db="EMBL/GenBank/DDBJ databases">
        <title>High titer production of polyol ester of fatty acids by Rhodotorula paludigena BS15 towards product separation-free biomass refinery.</title>
        <authorList>
            <person name="Mano J."/>
            <person name="Ono H."/>
            <person name="Tanaka T."/>
            <person name="Naito K."/>
            <person name="Sushida H."/>
            <person name="Ike M."/>
            <person name="Tokuyasu K."/>
            <person name="Kitaoka M."/>
        </authorList>
    </citation>
    <scope>NUCLEOTIDE SEQUENCE [LARGE SCALE GENOMIC DNA]</scope>
    <source>
        <strain evidence="1 2">BS15</strain>
    </source>
</reference>
<accession>A0AAV5GDC9</accession>
<comment type="caution">
    <text evidence="1">The sequence shown here is derived from an EMBL/GenBank/DDBJ whole genome shotgun (WGS) entry which is preliminary data.</text>
</comment>
<organism evidence="1 2">
    <name type="scientific">Rhodotorula paludigena</name>
    <dbReference type="NCBI Taxonomy" id="86838"/>
    <lineage>
        <taxon>Eukaryota</taxon>
        <taxon>Fungi</taxon>
        <taxon>Dikarya</taxon>
        <taxon>Basidiomycota</taxon>
        <taxon>Pucciniomycotina</taxon>
        <taxon>Microbotryomycetes</taxon>
        <taxon>Sporidiobolales</taxon>
        <taxon>Sporidiobolaceae</taxon>
        <taxon>Rhodotorula</taxon>
    </lineage>
</organism>
<keyword evidence="2" id="KW-1185">Reference proteome</keyword>
<dbReference type="EMBL" id="BQKY01000001">
    <property type="protein sequence ID" value="GJN87611.1"/>
    <property type="molecule type" value="Genomic_DNA"/>
</dbReference>
<name>A0AAV5GDC9_9BASI</name>
<gene>
    <name evidence="1" type="ORF">Rhopal_000566-T1</name>
</gene>
<evidence type="ECO:0000313" key="1">
    <source>
        <dbReference type="EMBL" id="GJN87611.1"/>
    </source>
</evidence>
<sequence>MLRCLLVFGSWEAYDANCALALLADGPYAVLVDLSLVLHNNPLLSGSAAPRVKDRLMVTGELVATETALSAPPISPALASWAAPTYDEYAVLRAERAQECEELDMEKWREAVKAVHDMVGGASTTR</sequence>
<evidence type="ECO:0000313" key="2">
    <source>
        <dbReference type="Proteomes" id="UP001342314"/>
    </source>
</evidence>
<protein>
    <submittedName>
        <fullName evidence="1">Uncharacterized protein</fullName>
    </submittedName>
</protein>
<dbReference type="Proteomes" id="UP001342314">
    <property type="component" value="Unassembled WGS sequence"/>
</dbReference>
<proteinExistence type="predicted"/>
<dbReference type="AlphaFoldDB" id="A0AAV5GDC9"/>